<comment type="cofactor">
    <cofactor evidence="5">
        <name>[2Fe-2S] cluster</name>
        <dbReference type="ChEBI" id="CHEBI:190135"/>
    </cofactor>
</comment>
<dbReference type="GeneID" id="68866218"/>
<dbReference type="AlphaFoldDB" id="A0AAQ4CRP4"/>
<keyword evidence="4" id="KW-0411">Iron-sulfur</keyword>
<dbReference type="GO" id="GO:0046872">
    <property type="term" value="F:metal ion binding"/>
    <property type="evidence" value="ECO:0007669"/>
    <property type="project" value="UniProtKB-KW"/>
</dbReference>
<keyword evidence="8" id="KW-1185">Reference proteome</keyword>
<dbReference type="SUPFAM" id="SSF50022">
    <property type="entry name" value="ISP domain"/>
    <property type="match status" value="1"/>
</dbReference>
<evidence type="ECO:0000256" key="4">
    <source>
        <dbReference type="ARBA" id="ARBA00023014"/>
    </source>
</evidence>
<organism evidence="7 8">
    <name type="scientific">Saccharolobus caldissimus</name>
    <dbReference type="NCBI Taxonomy" id="1702097"/>
    <lineage>
        <taxon>Archaea</taxon>
        <taxon>Thermoproteota</taxon>
        <taxon>Thermoprotei</taxon>
        <taxon>Sulfolobales</taxon>
        <taxon>Sulfolobaceae</taxon>
        <taxon>Saccharolobus</taxon>
    </lineage>
</organism>
<evidence type="ECO:0000259" key="6">
    <source>
        <dbReference type="PROSITE" id="PS51296"/>
    </source>
</evidence>
<dbReference type="PANTHER" id="PTHR21496:SF0">
    <property type="entry name" value="RIESKE DOMAIN-CONTAINING PROTEIN"/>
    <property type="match status" value="1"/>
</dbReference>
<proteinExistence type="predicted"/>
<protein>
    <recommendedName>
        <fullName evidence="6">Rieske domain-containing protein</fullName>
    </recommendedName>
</protein>
<gene>
    <name evidence="7" type="ORF">SACC_14920</name>
</gene>
<dbReference type="Gene3D" id="2.102.10.10">
    <property type="entry name" value="Rieske [2Fe-2S] iron-sulphur domain"/>
    <property type="match status" value="1"/>
</dbReference>
<feature type="domain" description="Rieske" evidence="6">
    <location>
        <begin position="3"/>
        <end position="110"/>
    </location>
</feature>
<sequence>MLIRVCKISDLIDNKPMKFSVSKFEIVLIKIRDKVFATEAYCPHKGANMEYGEVIIKGDEYRIRCHLHCYEFNLKDGKLMFKPYSRDGNWYYSNNLRIYDVKIINDDIFIDIGK</sequence>
<dbReference type="InterPro" id="IPR017941">
    <property type="entry name" value="Rieske_2Fe-2S"/>
</dbReference>
<evidence type="ECO:0000313" key="7">
    <source>
        <dbReference type="EMBL" id="BDB98475.1"/>
    </source>
</evidence>
<dbReference type="EMBL" id="AP025226">
    <property type="protein sequence ID" value="BDB98475.1"/>
    <property type="molecule type" value="Genomic_DNA"/>
</dbReference>
<evidence type="ECO:0000256" key="5">
    <source>
        <dbReference type="ARBA" id="ARBA00034078"/>
    </source>
</evidence>
<keyword evidence="2" id="KW-0479">Metal-binding</keyword>
<evidence type="ECO:0000256" key="1">
    <source>
        <dbReference type="ARBA" id="ARBA00022714"/>
    </source>
</evidence>
<dbReference type="PROSITE" id="PS51296">
    <property type="entry name" value="RIESKE"/>
    <property type="match status" value="1"/>
</dbReference>
<dbReference type="RefSeq" id="WP_229572339.1">
    <property type="nucleotide sequence ID" value="NZ_AP025226.1"/>
</dbReference>
<dbReference type="InterPro" id="IPR036922">
    <property type="entry name" value="Rieske_2Fe-2S_sf"/>
</dbReference>
<dbReference type="Proteomes" id="UP001319921">
    <property type="component" value="Chromosome"/>
</dbReference>
<keyword evidence="3" id="KW-0408">Iron</keyword>
<evidence type="ECO:0000256" key="2">
    <source>
        <dbReference type="ARBA" id="ARBA00022723"/>
    </source>
</evidence>
<name>A0AAQ4CRP4_9CREN</name>
<dbReference type="PANTHER" id="PTHR21496">
    <property type="entry name" value="FERREDOXIN-RELATED"/>
    <property type="match status" value="1"/>
</dbReference>
<dbReference type="KEGG" id="scas:SACC_14920"/>
<accession>A0AAQ4CRP4</accession>
<dbReference type="Pfam" id="PF00355">
    <property type="entry name" value="Rieske"/>
    <property type="match status" value="1"/>
</dbReference>
<reference evidence="7 8" key="1">
    <citation type="journal article" date="2022" name="Microbiol. Resour. Announc.">
        <title>Complete Genome Sequence of the Hyperthermophilic and Acidophilic Archaeon Saccharolobus caldissimus Strain HS-3T.</title>
        <authorList>
            <person name="Sakai H.D."/>
            <person name="Kurosawa N."/>
        </authorList>
    </citation>
    <scope>NUCLEOTIDE SEQUENCE [LARGE SCALE GENOMIC DNA]</scope>
    <source>
        <strain evidence="7 8">JCM32116</strain>
    </source>
</reference>
<dbReference type="GO" id="GO:0051537">
    <property type="term" value="F:2 iron, 2 sulfur cluster binding"/>
    <property type="evidence" value="ECO:0007669"/>
    <property type="project" value="UniProtKB-KW"/>
</dbReference>
<evidence type="ECO:0000256" key="3">
    <source>
        <dbReference type="ARBA" id="ARBA00023004"/>
    </source>
</evidence>
<evidence type="ECO:0000313" key="8">
    <source>
        <dbReference type="Proteomes" id="UP001319921"/>
    </source>
</evidence>
<keyword evidence="1" id="KW-0001">2Fe-2S</keyword>